<sequence>MIGYSNEHGNVAYADDVLSKIIGLSTMECYGVVGMVSKNATEGFWELMRVENLAKGVKIDYKDDKLVIELFVMVEYGTKISVIANNIIQKVKYNVENYTGLKVSSITVNVQAVRV</sequence>
<evidence type="ECO:0000313" key="3">
    <source>
        <dbReference type="Proteomes" id="UP000430345"/>
    </source>
</evidence>
<organism evidence="2 3">
    <name type="scientific">Clostridium tarantellae</name>
    <dbReference type="NCBI Taxonomy" id="39493"/>
    <lineage>
        <taxon>Bacteria</taxon>
        <taxon>Bacillati</taxon>
        <taxon>Bacillota</taxon>
        <taxon>Clostridia</taxon>
        <taxon>Eubacteriales</taxon>
        <taxon>Clostridiaceae</taxon>
        <taxon>Clostridium</taxon>
    </lineage>
</organism>
<gene>
    <name evidence="2" type="ORF">GBZ86_01495</name>
</gene>
<dbReference type="RefSeq" id="WP_152887069.1">
    <property type="nucleotide sequence ID" value="NZ_WHJC01000008.1"/>
</dbReference>
<keyword evidence="3" id="KW-1185">Reference proteome</keyword>
<dbReference type="Pfam" id="PF03780">
    <property type="entry name" value="Asp23"/>
    <property type="match status" value="1"/>
</dbReference>
<evidence type="ECO:0000313" key="2">
    <source>
        <dbReference type="EMBL" id="MPQ42442.1"/>
    </source>
</evidence>
<dbReference type="AlphaFoldDB" id="A0A6I1MJV1"/>
<protein>
    <submittedName>
        <fullName evidence="2">Asp23/Gls24 family envelope stress response protein</fullName>
    </submittedName>
</protein>
<dbReference type="InterPro" id="IPR005531">
    <property type="entry name" value="Asp23"/>
</dbReference>
<accession>A0A6I1MJV1</accession>
<evidence type="ECO:0000256" key="1">
    <source>
        <dbReference type="ARBA" id="ARBA00005721"/>
    </source>
</evidence>
<comment type="caution">
    <text evidence="2">The sequence shown here is derived from an EMBL/GenBank/DDBJ whole genome shotgun (WGS) entry which is preliminary data.</text>
</comment>
<dbReference type="EMBL" id="WHJC01000008">
    <property type="protein sequence ID" value="MPQ42442.1"/>
    <property type="molecule type" value="Genomic_DNA"/>
</dbReference>
<reference evidence="2 3" key="1">
    <citation type="submission" date="2019-10" db="EMBL/GenBank/DDBJ databases">
        <title>The Genome Sequence of Clostridium tarantellae Isolated from Fish Brain.</title>
        <authorList>
            <person name="Bano L."/>
            <person name="Kiel M."/>
            <person name="Sales G."/>
            <person name="Doxey A.C."/>
            <person name="Mansfield M.J."/>
            <person name="Schiavone M."/>
            <person name="Rossetto O."/>
            <person name="Pirazzini M."/>
            <person name="Dobrindt U."/>
            <person name="Montecucco C."/>
        </authorList>
    </citation>
    <scope>NUCLEOTIDE SEQUENCE [LARGE SCALE GENOMIC DNA]</scope>
    <source>
        <strain evidence="2 3">DSM 3997</strain>
    </source>
</reference>
<dbReference type="PANTHER" id="PTHR34297">
    <property type="entry name" value="HYPOTHETICAL CYTOSOLIC PROTEIN-RELATED"/>
    <property type="match status" value="1"/>
</dbReference>
<proteinExistence type="inferred from homology"/>
<comment type="similarity">
    <text evidence="1">Belongs to the asp23 family.</text>
</comment>
<name>A0A6I1MJV1_9CLOT</name>
<dbReference type="OrthoDB" id="9791482at2"/>
<dbReference type="PANTHER" id="PTHR34297:SF2">
    <property type="entry name" value="ASP23_GLS24 FAMILY ENVELOPE STRESS RESPONSE PROTEIN"/>
    <property type="match status" value="1"/>
</dbReference>
<dbReference type="Proteomes" id="UP000430345">
    <property type="component" value="Unassembled WGS sequence"/>
</dbReference>